<dbReference type="Proteomes" id="UP001233836">
    <property type="component" value="Unassembled WGS sequence"/>
</dbReference>
<evidence type="ECO:0008006" key="4">
    <source>
        <dbReference type="Google" id="ProtNLM"/>
    </source>
</evidence>
<dbReference type="RefSeq" id="WP_307213012.1">
    <property type="nucleotide sequence ID" value="NZ_JAUSTI010000001.1"/>
</dbReference>
<evidence type="ECO:0000313" key="3">
    <source>
        <dbReference type="Proteomes" id="UP001233836"/>
    </source>
</evidence>
<dbReference type="InterPro" id="IPR005068">
    <property type="entry name" value="Phage_lambda_Stf-r2"/>
</dbReference>
<reference evidence="2 3" key="1">
    <citation type="submission" date="2023-07" db="EMBL/GenBank/DDBJ databases">
        <title>Sorghum-associated microbial communities from plants grown in Nebraska, USA.</title>
        <authorList>
            <person name="Schachtman D."/>
        </authorList>
    </citation>
    <scope>NUCLEOTIDE SEQUENCE [LARGE SCALE GENOMIC DNA]</scope>
    <source>
        <strain evidence="2 3">DS1314</strain>
    </source>
</reference>
<comment type="caution">
    <text evidence="2">The sequence shown here is derived from an EMBL/GenBank/DDBJ whole genome shotgun (WGS) entry which is preliminary data.</text>
</comment>
<dbReference type="EMBL" id="JAUSTI010000001">
    <property type="protein sequence ID" value="MDQ0169192.1"/>
    <property type="molecule type" value="Genomic_DNA"/>
</dbReference>
<keyword evidence="3" id="KW-1185">Reference proteome</keyword>
<proteinExistence type="predicted"/>
<dbReference type="Pfam" id="PF03406">
    <property type="entry name" value="Phage_fiber_2"/>
    <property type="match status" value="1"/>
</dbReference>
<evidence type="ECO:0000256" key="1">
    <source>
        <dbReference type="SAM" id="MobiDB-lite"/>
    </source>
</evidence>
<protein>
    <recommendedName>
        <fullName evidence="4">Tail fiber protein</fullName>
    </recommendedName>
</protein>
<gene>
    <name evidence="2" type="ORF">J2T19_000629</name>
</gene>
<evidence type="ECO:0000313" key="2">
    <source>
        <dbReference type="EMBL" id="MDQ0169192.1"/>
    </source>
</evidence>
<name>A0ABT9W7G5_9BACL</name>
<feature type="compositionally biased region" description="Polar residues" evidence="1">
    <location>
        <begin position="16"/>
        <end position="26"/>
    </location>
</feature>
<organism evidence="2 3">
    <name type="scientific">Paenibacillus tundrae</name>
    <dbReference type="NCBI Taxonomy" id="528187"/>
    <lineage>
        <taxon>Bacteria</taxon>
        <taxon>Bacillati</taxon>
        <taxon>Bacillota</taxon>
        <taxon>Bacilli</taxon>
        <taxon>Bacillales</taxon>
        <taxon>Paenibacillaceae</taxon>
        <taxon>Paenibacillus</taxon>
    </lineage>
</organism>
<feature type="region of interest" description="Disordered" evidence="1">
    <location>
        <begin position="1"/>
        <end position="27"/>
    </location>
</feature>
<sequence>MAFTQKLPEWNATGVEPSSVQKQTGFQPGMKPPAQWFNWHLNWSYLALKELQEKAAEKSYVDTEFETIKNDITQLQEDVQNADIPDASLTEKGKTQLSSATDSELEDRASTPKAVKAAYDRGSEGVTAAQTAQTIINNRDGYGTTTNSGNAYAVTLSPAPGAYVDGLRITIKINATNTGAVTININGLGAKSVLKSNGTAMTANSLRANSVYSLVYNGTAFILQGEGGEYGTAVAGDVRAGKSIGTDAGLVTGTLAERATTSITPSNAVQNFPAGIYPAFAVQAAPVPSMKVSSGFESISVPVSSTVAIPRVPGTKVSTEILISNYSRIVTYSSVAVDVENDWTVAGQGDATDFIFTATNRGTNSRSFTTSRRAGF</sequence>
<accession>A0ABT9W7G5</accession>
<feature type="region of interest" description="Disordered" evidence="1">
    <location>
        <begin position="79"/>
        <end position="111"/>
    </location>
</feature>